<organism evidence="1">
    <name type="scientific">Dictyoglomus turgidum</name>
    <dbReference type="NCBI Taxonomy" id="513050"/>
    <lineage>
        <taxon>Bacteria</taxon>
        <taxon>Pseudomonadati</taxon>
        <taxon>Dictyoglomota</taxon>
        <taxon>Dictyoglomia</taxon>
        <taxon>Dictyoglomales</taxon>
        <taxon>Dictyoglomaceae</taxon>
        <taxon>Dictyoglomus</taxon>
    </lineage>
</organism>
<evidence type="ECO:0000313" key="1">
    <source>
        <dbReference type="EMBL" id="HGB30499.1"/>
    </source>
</evidence>
<proteinExistence type="predicted"/>
<protein>
    <submittedName>
        <fullName evidence="1">Uncharacterized protein</fullName>
    </submittedName>
</protein>
<comment type="caution">
    <text evidence="1">The sequence shown here is derived from an EMBL/GenBank/DDBJ whole genome shotgun (WGS) entry which is preliminary data.</text>
</comment>
<reference evidence="1" key="1">
    <citation type="journal article" date="2020" name="mSystems">
        <title>Genome- and Community-Level Interaction Insights into Carbon Utilization and Element Cycling Functions of Hydrothermarchaeota in Hydrothermal Sediment.</title>
        <authorList>
            <person name="Zhou Z."/>
            <person name="Liu Y."/>
            <person name="Xu W."/>
            <person name="Pan J."/>
            <person name="Luo Z.H."/>
            <person name="Li M."/>
        </authorList>
    </citation>
    <scope>NUCLEOTIDE SEQUENCE [LARGE SCALE GENOMIC DNA]</scope>
    <source>
        <strain evidence="1">SpSt-751</strain>
    </source>
</reference>
<gene>
    <name evidence="1" type="ORF">ENV35_01320</name>
</gene>
<name>A0A7C3SML6_9BACT</name>
<sequence>MKVNYEKYKDVFEKHGFKLGRLLSFSKGLYKTLYPKNFVLFNANIITRNTGKIWYGDLDLTKDEKVLKKISKEINKELFVLREIDCRFENEKLPFKVLKKRAIWSSKEGLLVKSYLKNFLSSLKKKV</sequence>
<dbReference type="EMBL" id="DTGA01000036">
    <property type="protein sequence ID" value="HGB30499.1"/>
    <property type="molecule type" value="Genomic_DNA"/>
</dbReference>
<dbReference type="AlphaFoldDB" id="A0A7C3SML6"/>
<accession>A0A7C3SML6</accession>